<keyword evidence="2" id="KW-1133">Transmembrane helix</keyword>
<evidence type="ECO:0000256" key="2">
    <source>
        <dbReference type="SAM" id="Phobius"/>
    </source>
</evidence>
<reference evidence="3 4" key="1">
    <citation type="submission" date="2018-11" db="EMBL/GenBank/DDBJ databases">
        <authorList>
            <person name="Lopez-Roques C."/>
            <person name="Donnadieu C."/>
            <person name="Bouchez O."/>
            <person name="Klopp C."/>
            <person name="Cabau C."/>
            <person name="Zahm M."/>
        </authorList>
    </citation>
    <scope>NUCLEOTIDE SEQUENCE [LARGE SCALE GENOMIC DNA]</scope>
    <source>
        <strain evidence="3">RS831</strain>
        <tissue evidence="3">Whole body</tissue>
    </source>
</reference>
<keyword evidence="2" id="KW-0812">Transmembrane</keyword>
<dbReference type="OrthoDB" id="8942450at2759"/>
<accession>A0A3S2PHE6</accession>
<protein>
    <submittedName>
        <fullName evidence="3">Uncharacterized protein</fullName>
    </submittedName>
</protein>
<name>A0A3S2PHE6_ORYJA</name>
<evidence type="ECO:0000313" key="3">
    <source>
        <dbReference type="EMBL" id="RVE73766.1"/>
    </source>
</evidence>
<gene>
    <name evidence="3" type="ORF">OJAV_G00034490</name>
</gene>
<reference evidence="3 4" key="2">
    <citation type="submission" date="2019-01" db="EMBL/GenBank/DDBJ databases">
        <title>A chromosome length genome reference of the Java medaka (oryzias javanicus).</title>
        <authorList>
            <person name="Herpin A."/>
            <person name="Takehana Y."/>
            <person name="Naruse K."/>
            <person name="Ansai S."/>
            <person name="Kawaguchi M."/>
        </authorList>
    </citation>
    <scope>NUCLEOTIDE SEQUENCE [LARGE SCALE GENOMIC DNA]</scope>
    <source>
        <strain evidence="3">RS831</strain>
        <tissue evidence="3">Whole body</tissue>
    </source>
</reference>
<feature type="transmembrane region" description="Helical" evidence="2">
    <location>
        <begin position="14"/>
        <end position="35"/>
    </location>
</feature>
<keyword evidence="2" id="KW-0472">Membrane</keyword>
<proteinExistence type="predicted"/>
<dbReference type="EMBL" id="CM012440">
    <property type="protein sequence ID" value="RVE73766.1"/>
    <property type="molecule type" value="Genomic_DNA"/>
</dbReference>
<keyword evidence="1" id="KW-0175">Coiled coil</keyword>
<dbReference type="Proteomes" id="UP000283210">
    <property type="component" value="Chromosome 4"/>
</dbReference>
<sequence>MTTPSKSSHKVKNALLVILTLWSIIAIIILVVWATSPNLKGAAQCRAELQDATERLEGAKVKFQKDKVALEEKVMEAREENNQKKREILLLMERLNTTNAKLEESRQENVSFHRFWSEMKDLV</sequence>
<keyword evidence="4" id="KW-1185">Reference proteome</keyword>
<evidence type="ECO:0000256" key="1">
    <source>
        <dbReference type="SAM" id="Coils"/>
    </source>
</evidence>
<feature type="coiled-coil region" evidence="1">
    <location>
        <begin position="42"/>
        <end position="108"/>
    </location>
</feature>
<evidence type="ECO:0000313" key="4">
    <source>
        <dbReference type="Proteomes" id="UP000283210"/>
    </source>
</evidence>
<organism evidence="3 4">
    <name type="scientific">Oryzias javanicus</name>
    <name type="common">Javanese ricefish</name>
    <name type="synonym">Aplocheilus javanicus</name>
    <dbReference type="NCBI Taxonomy" id="123683"/>
    <lineage>
        <taxon>Eukaryota</taxon>
        <taxon>Metazoa</taxon>
        <taxon>Chordata</taxon>
        <taxon>Craniata</taxon>
        <taxon>Vertebrata</taxon>
        <taxon>Euteleostomi</taxon>
        <taxon>Actinopterygii</taxon>
        <taxon>Neopterygii</taxon>
        <taxon>Teleostei</taxon>
        <taxon>Neoteleostei</taxon>
        <taxon>Acanthomorphata</taxon>
        <taxon>Ovalentaria</taxon>
        <taxon>Atherinomorphae</taxon>
        <taxon>Beloniformes</taxon>
        <taxon>Adrianichthyidae</taxon>
        <taxon>Oryziinae</taxon>
        <taxon>Oryzias</taxon>
    </lineage>
</organism>
<dbReference type="AlphaFoldDB" id="A0A3S2PHE6"/>